<name>A0A699ZRP4_HAELA</name>
<dbReference type="AlphaFoldDB" id="A0A699ZRP4"/>
<feature type="non-terminal residue" evidence="1">
    <location>
        <position position="119"/>
    </location>
</feature>
<sequence length="119" mass="13537">PGLYSAGVGVACLTGLSVDGPARSFKTKHREQTRWPLHYQTHYSSLFLRPPIFRTTFDVTAQCKRFYKHSCEDVAVLIIIIYSHPLHNMSILRDIHTYCTSVYIKSIPSQATRSPSQSH</sequence>
<comment type="caution">
    <text evidence="1">The sequence shown here is derived from an EMBL/GenBank/DDBJ whole genome shotgun (WGS) entry which is preliminary data.</text>
</comment>
<gene>
    <name evidence="1" type="ORF">HaLaN_15457</name>
</gene>
<dbReference type="Proteomes" id="UP000485058">
    <property type="component" value="Unassembled WGS sequence"/>
</dbReference>
<evidence type="ECO:0000313" key="2">
    <source>
        <dbReference type="Proteomes" id="UP000485058"/>
    </source>
</evidence>
<organism evidence="1 2">
    <name type="scientific">Haematococcus lacustris</name>
    <name type="common">Green alga</name>
    <name type="synonym">Haematococcus pluvialis</name>
    <dbReference type="NCBI Taxonomy" id="44745"/>
    <lineage>
        <taxon>Eukaryota</taxon>
        <taxon>Viridiplantae</taxon>
        <taxon>Chlorophyta</taxon>
        <taxon>core chlorophytes</taxon>
        <taxon>Chlorophyceae</taxon>
        <taxon>CS clade</taxon>
        <taxon>Chlamydomonadales</taxon>
        <taxon>Haematococcaceae</taxon>
        <taxon>Haematococcus</taxon>
    </lineage>
</organism>
<reference evidence="1 2" key="1">
    <citation type="submission" date="2020-02" db="EMBL/GenBank/DDBJ databases">
        <title>Draft genome sequence of Haematococcus lacustris strain NIES-144.</title>
        <authorList>
            <person name="Morimoto D."/>
            <person name="Nakagawa S."/>
            <person name="Yoshida T."/>
            <person name="Sawayama S."/>
        </authorList>
    </citation>
    <scope>NUCLEOTIDE SEQUENCE [LARGE SCALE GENOMIC DNA]</scope>
    <source>
        <strain evidence="1 2">NIES-144</strain>
    </source>
</reference>
<accession>A0A699ZRP4</accession>
<dbReference type="EMBL" id="BLLF01001329">
    <property type="protein sequence ID" value="GFH18622.1"/>
    <property type="molecule type" value="Genomic_DNA"/>
</dbReference>
<proteinExistence type="predicted"/>
<protein>
    <submittedName>
        <fullName evidence="1">Uncharacterized protein</fullName>
    </submittedName>
</protein>
<evidence type="ECO:0000313" key="1">
    <source>
        <dbReference type="EMBL" id="GFH18622.1"/>
    </source>
</evidence>
<keyword evidence="2" id="KW-1185">Reference proteome</keyword>
<feature type="non-terminal residue" evidence="1">
    <location>
        <position position="1"/>
    </location>
</feature>